<dbReference type="GO" id="GO:0007165">
    <property type="term" value="P:signal transduction"/>
    <property type="evidence" value="ECO:0007669"/>
    <property type="project" value="TreeGrafter"/>
</dbReference>
<dbReference type="PANTHER" id="PTHR32060">
    <property type="entry name" value="TAIL-SPECIFIC PROTEASE"/>
    <property type="match status" value="1"/>
</dbReference>
<comment type="similarity">
    <text evidence="1 5">Belongs to the peptidase S41A family.</text>
</comment>
<dbReference type="SUPFAM" id="SSF50156">
    <property type="entry name" value="PDZ domain-like"/>
    <property type="match status" value="1"/>
</dbReference>
<sequence>MAWFFLYFSENYAVLTRSKKDLNMKNIMKRNYKVLSLLLLLAFASCSFTSKKFSNPDKDKLLIQIITFVIEQGHFDPIAIDDAFSEELFEDFVEVMDPVKRYFYKSDYEDFAKFKHIIDDQLKVTDITFFNVVHDRFLKRIEESKEIYKEILSQPFDYALDESFDTNYENTDFVKNKKEMKDRWRKQLKFSTLSNYDDILDEEKRLKEKDPSYIMKSIEQIEKEAREATLRSINIYFEDYIDDQKREDWFALYVNTIVEEFDPHTYYLAPKGKEDFDQRMSGKLEGIGARLQKRMDYIKIVELISGGPAWRNKELEVEDVILKVKQEDEQFPVDIVGMRINDAIKYIKGPKGTKVTLTVKKVDGTIKDVTITRDVVEVFDTYAKSSIVEKDGKKFGIIDLPAFYVDFEDYKNINAAKDVKHEIERLKEEGMEGLVLDLRNNGGGSLPTVVDMAGLFIKDGPIVQVRSTNEPKEVLKDRDKSIVWDGPLVILVNEISASASEILAAAMQDYKRAIIIGSKQTYGKGTVQNVINLNNMIRTNTSGDLGALALTRQKYYRINGGSVQLEGVKSDITVPGRFSFIDVGEKDKENPLPYDEIDAADYTPWEYYFDYDATITKSKQRMSNNEQLKLIEENAKWVKSKIDETVFSLNYQTYKAQVEANELESKKYDAITNYNSDLTFDSTRFEKQLIAQDTTDLKEKRKRWHESLSKDVYVEEALNVLEDLKTAYPIKKVASTVQK</sequence>
<gene>
    <name evidence="7" type="ORF">SAMN05216261_2615</name>
</gene>
<evidence type="ECO:0000259" key="6">
    <source>
        <dbReference type="PROSITE" id="PS50106"/>
    </source>
</evidence>
<dbReference type="Pfam" id="PF00595">
    <property type="entry name" value="PDZ"/>
    <property type="match status" value="1"/>
</dbReference>
<dbReference type="InterPro" id="IPR001478">
    <property type="entry name" value="PDZ"/>
</dbReference>
<accession>A0A1M6G5H4</accession>
<dbReference type="InterPro" id="IPR020992">
    <property type="entry name" value="Tail_Prtase_C"/>
</dbReference>
<dbReference type="Gene3D" id="3.90.226.10">
    <property type="entry name" value="2-enoyl-CoA Hydratase, Chain A, domain 1"/>
    <property type="match status" value="1"/>
</dbReference>
<feature type="domain" description="PDZ" evidence="6">
    <location>
        <begin position="273"/>
        <end position="348"/>
    </location>
</feature>
<dbReference type="InterPro" id="IPR040573">
    <property type="entry name" value="TSP_N"/>
</dbReference>
<keyword evidence="3 5" id="KW-0378">Hydrolase</keyword>
<evidence type="ECO:0000256" key="5">
    <source>
        <dbReference type="RuleBase" id="RU004404"/>
    </source>
</evidence>
<dbReference type="eggNOG" id="COG0793">
    <property type="taxonomic scope" value="Bacteria"/>
</dbReference>
<protein>
    <submittedName>
        <fullName evidence="7">Carboxyl-terminal processing protease</fullName>
    </submittedName>
</protein>
<dbReference type="STRING" id="1178825.SAMN05216261_2615"/>
<organism evidence="7 8">
    <name type="scientific">Algibacter luteus</name>
    <dbReference type="NCBI Taxonomy" id="1178825"/>
    <lineage>
        <taxon>Bacteria</taxon>
        <taxon>Pseudomonadati</taxon>
        <taxon>Bacteroidota</taxon>
        <taxon>Flavobacteriia</taxon>
        <taxon>Flavobacteriales</taxon>
        <taxon>Flavobacteriaceae</taxon>
        <taxon>Algibacter</taxon>
    </lineage>
</organism>
<dbReference type="Pfam" id="PF11818">
    <property type="entry name" value="DUF3340"/>
    <property type="match status" value="1"/>
</dbReference>
<dbReference type="Gene3D" id="2.30.42.10">
    <property type="match status" value="1"/>
</dbReference>
<dbReference type="GO" id="GO:0030288">
    <property type="term" value="C:outer membrane-bounded periplasmic space"/>
    <property type="evidence" value="ECO:0007669"/>
    <property type="project" value="TreeGrafter"/>
</dbReference>
<evidence type="ECO:0000313" key="8">
    <source>
        <dbReference type="Proteomes" id="UP000184396"/>
    </source>
</evidence>
<dbReference type="EMBL" id="FQYK01000007">
    <property type="protein sequence ID" value="SHJ05194.1"/>
    <property type="molecule type" value="Genomic_DNA"/>
</dbReference>
<proteinExistence type="inferred from homology"/>
<dbReference type="GO" id="GO:0008236">
    <property type="term" value="F:serine-type peptidase activity"/>
    <property type="evidence" value="ECO:0007669"/>
    <property type="project" value="UniProtKB-KW"/>
</dbReference>
<dbReference type="GO" id="GO:0004175">
    <property type="term" value="F:endopeptidase activity"/>
    <property type="evidence" value="ECO:0007669"/>
    <property type="project" value="TreeGrafter"/>
</dbReference>
<name>A0A1M6G5H4_9FLAO</name>
<evidence type="ECO:0000256" key="4">
    <source>
        <dbReference type="ARBA" id="ARBA00022825"/>
    </source>
</evidence>
<dbReference type="PROSITE" id="PS50106">
    <property type="entry name" value="PDZ"/>
    <property type="match status" value="1"/>
</dbReference>
<dbReference type="SMART" id="SM00228">
    <property type="entry name" value="PDZ"/>
    <property type="match status" value="1"/>
</dbReference>
<evidence type="ECO:0000313" key="7">
    <source>
        <dbReference type="EMBL" id="SHJ05194.1"/>
    </source>
</evidence>
<keyword evidence="2 5" id="KW-0645">Protease</keyword>
<dbReference type="AlphaFoldDB" id="A0A1M6G5H4"/>
<dbReference type="CDD" id="cd07560">
    <property type="entry name" value="Peptidase_S41_CPP"/>
    <property type="match status" value="1"/>
</dbReference>
<dbReference type="Pfam" id="PF03572">
    <property type="entry name" value="Peptidase_S41"/>
    <property type="match status" value="1"/>
</dbReference>
<evidence type="ECO:0000256" key="1">
    <source>
        <dbReference type="ARBA" id="ARBA00009179"/>
    </source>
</evidence>
<dbReference type="CDD" id="cd06782">
    <property type="entry name" value="cpPDZ_CPP-like"/>
    <property type="match status" value="1"/>
</dbReference>
<dbReference type="SUPFAM" id="SSF52096">
    <property type="entry name" value="ClpP/crotonase"/>
    <property type="match status" value="1"/>
</dbReference>
<dbReference type="Proteomes" id="UP000184396">
    <property type="component" value="Unassembled WGS sequence"/>
</dbReference>
<keyword evidence="4 5" id="KW-0720">Serine protease</keyword>
<dbReference type="SMART" id="SM00245">
    <property type="entry name" value="TSPc"/>
    <property type="match status" value="1"/>
</dbReference>
<dbReference type="InterPro" id="IPR004447">
    <property type="entry name" value="Peptidase_S41A"/>
</dbReference>
<evidence type="ECO:0000256" key="3">
    <source>
        <dbReference type="ARBA" id="ARBA00022801"/>
    </source>
</evidence>
<evidence type="ECO:0000256" key="2">
    <source>
        <dbReference type="ARBA" id="ARBA00022670"/>
    </source>
</evidence>
<dbReference type="InterPro" id="IPR029045">
    <property type="entry name" value="ClpP/crotonase-like_dom_sf"/>
</dbReference>
<dbReference type="InterPro" id="IPR036034">
    <property type="entry name" value="PDZ_sf"/>
</dbReference>
<dbReference type="GO" id="GO:0006508">
    <property type="term" value="P:proteolysis"/>
    <property type="evidence" value="ECO:0007669"/>
    <property type="project" value="UniProtKB-KW"/>
</dbReference>
<dbReference type="NCBIfam" id="TIGR00225">
    <property type="entry name" value="prc"/>
    <property type="match status" value="1"/>
</dbReference>
<dbReference type="Pfam" id="PF17804">
    <property type="entry name" value="TSP_NTD"/>
    <property type="match status" value="1"/>
</dbReference>
<keyword evidence="8" id="KW-1185">Reference proteome</keyword>
<dbReference type="PANTHER" id="PTHR32060:SF22">
    <property type="entry name" value="CARBOXYL-TERMINAL-PROCESSING PEPTIDASE 3, CHLOROPLASTIC"/>
    <property type="match status" value="1"/>
</dbReference>
<reference evidence="7 8" key="1">
    <citation type="submission" date="2016-11" db="EMBL/GenBank/DDBJ databases">
        <authorList>
            <person name="Jaros S."/>
            <person name="Januszkiewicz K."/>
            <person name="Wedrychowicz H."/>
        </authorList>
    </citation>
    <scope>NUCLEOTIDE SEQUENCE [LARGE SCALE GENOMIC DNA]</scope>
    <source>
        <strain evidence="7 8">CGMCC 1.12213</strain>
    </source>
</reference>
<dbReference type="InterPro" id="IPR005151">
    <property type="entry name" value="Tail-specific_protease"/>
</dbReference>